<feature type="compositionally biased region" description="Polar residues" evidence="1">
    <location>
        <begin position="351"/>
        <end position="360"/>
    </location>
</feature>
<dbReference type="InterPro" id="IPR050892">
    <property type="entry name" value="ADP-ribose_metab_enzymes"/>
</dbReference>
<keyword evidence="4" id="KW-1185">Reference proteome</keyword>
<feature type="region of interest" description="Disordered" evidence="1">
    <location>
        <begin position="1"/>
        <end position="547"/>
    </location>
</feature>
<feature type="compositionally biased region" description="Basic and acidic residues" evidence="1">
    <location>
        <begin position="248"/>
        <end position="259"/>
    </location>
</feature>
<evidence type="ECO:0000256" key="1">
    <source>
        <dbReference type="SAM" id="MobiDB-lite"/>
    </source>
</evidence>
<feature type="compositionally biased region" description="Polar residues" evidence="1">
    <location>
        <begin position="523"/>
        <end position="534"/>
    </location>
</feature>
<name>A0AAV8WFA0_9CUCU</name>
<feature type="compositionally biased region" description="Polar residues" evidence="1">
    <location>
        <begin position="378"/>
        <end position="388"/>
    </location>
</feature>
<dbReference type="Gene3D" id="3.40.220.10">
    <property type="entry name" value="Leucine Aminopeptidase, subunit E, domain 1"/>
    <property type="match status" value="1"/>
</dbReference>
<feature type="region of interest" description="Disordered" evidence="1">
    <location>
        <begin position="623"/>
        <end position="712"/>
    </location>
</feature>
<feature type="compositionally biased region" description="Basic and acidic residues" evidence="1">
    <location>
        <begin position="488"/>
        <end position="500"/>
    </location>
</feature>
<proteinExistence type="predicted"/>
<protein>
    <recommendedName>
        <fullName evidence="2">Macro domain-containing protein</fullName>
    </recommendedName>
</protein>
<organism evidence="3 4">
    <name type="scientific">Exocentrus adspersus</name>
    <dbReference type="NCBI Taxonomy" id="1586481"/>
    <lineage>
        <taxon>Eukaryota</taxon>
        <taxon>Metazoa</taxon>
        <taxon>Ecdysozoa</taxon>
        <taxon>Arthropoda</taxon>
        <taxon>Hexapoda</taxon>
        <taxon>Insecta</taxon>
        <taxon>Pterygota</taxon>
        <taxon>Neoptera</taxon>
        <taxon>Endopterygota</taxon>
        <taxon>Coleoptera</taxon>
        <taxon>Polyphaga</taxon>
        <taxon>Cucujiformia</taxon>
        <taxon>Chrysomeloidea</taxon>
        <taxon>Cerambycidae</taxon>
        <taxon>Lamiinae</taxon>
        <taxon>Acanthocinini</taxon>
        <taxon>Exocentrus</taxon>
    </lineage>
</organism>
<evidence type="ECO:0000313" key="4">
    <source>
        <dbReference type="Proteomes" id="UP001159042"/>
    </source>
</evidence>
<dbReference type="PROSITE" id="PS51154">
    <property type="entry name" value="MACRO"/>
    <property type="match status" value="1"/>
</dbReference>
<feature type="compositionally biased region" description="Basic and acidic residues" evidence="1">
    <location>
        <begin position="367"/>
        <end position="377"/>
    </location>
</feature>
<dbReference type="SUPFAM" id="SSF52949">
    <property type="entry name" value="Macro domain-like"/>
    <property type="match status" value="1"/>
</dbReference>
<feature type="compositionally biased region" description="Basic and acidic residues" evidence="1">
    <location>
        <begin position="291"/>
        <end position="308"/>
    </location>
</feature>
<dbReference type="PANTHER" id="PTHR12521:SF0">
    <property type="entry name" value="ADP-RIBOSE GLYCOHYDROLASE OARD1"/>
    <property type="match status" value="1"/>
</dbReference>
<feature type="compositionally biased region" description="Basic and acidic residues" evidence="1">
    <location>
        <begin position="199"/>
        <end position="234"/>
    </location>
</feature>
<evidence type="ECO:0000259" key="2">
    <source>
        <dbReference type="PROSITE" id="PS51154"/>
    </source>
</evidence>
<feature type="compositionally biased region" description="Basic and acidic residues" evidence="1">
    <location>
        <begin position="632"/>
        <end position="652"/>
    </location>
</feature>
<dbReference type="InterPro" id="IPR043472">
    <property type="entry name" value="Macro_dom-like"/>
</dbReference>
<dbReference type="Proteomes" id="UP001159042">
    <property type="component" value="Unassembled WGS sequence"/>
</dbReference>
<evidence type="ECO:0000313" key="3">
    <source>
        <dbReference type="EMBL" id="KAJ8924825.1"/>
    </source>
</evidence>
<feature type="compositionally biased region" description="Polar residues" evidence="1">
    <location>
        <begin position="64"/>
        <end position="89"/>
    </location>
</feature>
<feature type="compositionally biased region" description="Basic and acidic residues" evidence="1">
    <location>
        <begin position="667"/>
        <end position="712"/>
    </location>
</feature>
<feature type="compositionally biased region" description="Polar residues" evidence="1">
    <location>
        <begin position="423"/>
        <end position="437"/>
    </location>
</feature>
<feature type="compositionally biased region" description="Polar residues" evidence="1">
    <location>
        <begin position="31"/>
        <end position="40"/>
    </location>
</feature>
<dbReference type="InterPro" id="IPR002589">
    <property type="entry name" value="Macro_dom"/>
</dbReference>
<dbReference type="GO" id="GO:0140291">
    <property type="term" value="P:peptidyl-glutamate ADP-deribosylation"/>
    <property type="evidence" value="ECO:0007669"/>
    <property type="project" value="TreeGrafter"/>
</dbReference>
<feature type="compositionally biased region" description="Basic and acidic residues" evidence="1">
    <location>
        <begin position="389"/>
        <end position="402"/>
    </location>
</feature>
<feature type="compositionally biased region" description="Basic residues" evidence="1">
    <location>
        <begin position="461"/>
        <end position="470"/>
    </location>
</feature>
<feature type="compositionally biased region" description="Polar residues" evidence="1">
    <location>
        <begin position="279"/>
        <end position="289"/>
    </location>
</feature>
<sequence length="1055" mass="120919">MVKNKKKFVKYVPDQVPASSKKNNSEKSSKTPPGTLSNSYVEADARRNTNLRAEADSADIKDSVNPSTESVLSATDCNESNESTITSKSIGDEPQEGIQHPYMDSVEEPRRSPIEDDNDDERNRAHQGYNSYKNSNSYSGGAWQSSRGSRKGTRRGRFNENNSKASYDNRETYNTRSHNMPESGKSDDTTEGNGSLDTNLEKPVDFNKPKRHLEFRNSDLYRRKDNNRDRHDYVEGNEASNLSQSQPYKERNTRGRGRDNNSNNYSRNHRGSGARGRGFNNNREYSNYSKPWDRTNKRYHRGYDKTSDEYPALSTPAGPVACSDWDGSDQNPDKSMSAGRGTDADWDKDISQNPVTSNYSRNRRGSAARDRGFDNNREYSNYSRWGDQTNKRNDRGYDKTSDEYLALSTPAGPEASNDWGDGSDQNPVVSTSSTGRETNADWDKGIGQNRGQKPITSNYSRNRRGSGVRGRRVDNREHSNYSRGWDQNNKRNDRSHKTSDEYLALSTPAGPEASNDWGDESDQNPVKTTSTGRETNADWDQGISQNPLASKSTVLEDNEDWDNECDQNSIATIVENRQDSAWNANNQPAWKNRNTVQQAEARLIQRMQLNVDAKPFELVRESNITPTEDIPEEHIESPHPPEDTWTDQEFRNKGGRNSFPLSSDNENYQKRRSEEWRNREESFPISSDKRTDPKRRSEGWRNKEDNKSAAKTWHEPFNRRSESMDKEYKQFRDEQRSNKNTVEFVKVIEMEKDLFTMPKEYALGHCVAADMRMGSGIAVAFKREFKDLDVLLNQREKQGGLAVLGSEEGRFIYYLVTKRESTGKPTYDTIWSSLQKMRDHIAKNGVKKLAIPRLGCGLDRLEWSRVKHMIEFLFRDVDVEITVCNFQQTEDSPAKSQSCKVVHVQKSVADIEAYTIILYLSTEDGHVTSEMEKLAEKFPFLGEFMEGKKHLGEVIKYEVRNKAYILYGCIVRKTMKDDFDFISFRKCITQINKNNKKDAYEYVAIQAIADESDDLFMEKIITLLRNCLVKVDVYVCWDGDLARKMPVSHRDLKEL</sequence>
<comment type="caution">
    <text evidence="3">The sequence shown here is derived from an EMBL/GenBank/DDBJ whole genome shotgun (WGS) entry which is preliminary data.</text>
</comment>
<gene>
    <name evidence="3" type="ORF">NQ315_000979</name>
</gene>
<dbReference type="PANTHER" id="PTHR12521">
    <property type="entry name" value="PROTEIN C6ORF130"/>
    <property type="match status" value="1"/>
</dbReference>
<feature type="compositionally biased region" description="Low complexity" evidence="1">
    <location>
        <begin position="128"/>
        <end position="147"/>
    </location>
</feature>
<dbReference type="EMBL" id="JANEYG010000002">
    <property type="protein sequence ID" value="KAJ8924825.1"/>
    <property type="molecule type" value="Genomic_DNA"/>
</dbReference>
<feature type="compositionally biased region" description="Basic and acidic residues" evidence="1">
    <location>
        <begin position="471"/>
        <end position="480"/>
    </location>
</feature>
<feature type="domain" description="Macro" evidence="2">
    <location>
        <begin position="734"/>
        <end position="890"/>
    </location>
</feature>
<reference evidence="3 4" key="1">
    <citation type="journal article" date="2023" name="Insect Mol. Biol.">
        <title>Genome sequencing provides insights into the evolution of gene families encoding plant cell wall-degrading enzymes in longhorned beetles.</title>
        <authorList>
            <person name="Shin N.R."/>
            <person name="Okamura Y."/>
            <person name="Kirsch R."/>
            <person name="Pauchet Y."/>
        </authorList>
    </citation>
    <scope>NUCLEOTIDE SEQUENCE [LARGE SCALE GENOMIC DNA]</scope>
    <source>
        <strain evidence="3">EAD_L_NR</strain>
    </source>
</reference>
<dbReference type="AlphaFoldDB" id="A0AAV8WFA0"/>
<accession>A0AAV8WFA0</accession>
<feature type="compositionally biased region" description="Polar residues" evidence="1">
    <location>
        <begin position="238"/>
        <end position="247"/>
    </location>
</feature>
<dbReference type="CDD" id="cd02901">
    <property type="entry name" value="Macro_Poa1p-like"/>
    <property type="match status" value="1"/>
</dbReference>
<feature type="compositionally biased region" description="Basic and acidic residues" evidence="1">
    <location>
        <begin position="43"/>
        <end position="62"/>
    </location>
</feature>